<keyword evidence="4" id="KW-0325">Glycoprotein</keyword>
<sequence length="209" mass="21644">MDVLKVLSGPEYTLFSKALTEANLVDKINSLNAVTVFPLSNAAMGTLAGKSPEALKATLMTHVLPGYYDDKKLVECMGSQTPIETLYQSSGLAQGNQGYIKVQLINEGEVVIGSAAQAPGTVYDAGMVQFVAREPEVISAIELTKPIAVPGIDNLYNNVKLPLAALTADDAMSPSALAPSPAPSSSDASRLCMGLLAAASASAAFILAL</sequence>
<feature type="domain" description="FAS1" evidence="8">
    <location>
        <begin position="1"/>
        <end position="129"/>
    </location>
</feature>
<keyword evidence="7" id="KW-0449">Lipoprotein</keyword>
<gene>
    <name evidence="9" type="ORF">VNO80_18211</name>
    <name evidence="10" type="ORF">VNO80_18214</name>
</gene>
<dbReference type="PROSITE" id="PS50213">
    <property type="entry name" value="FAS1"/>
    <property type="match status" value="1"/>
</dbReference>
<comment type="similarity">
    <text evidence="2">Belongs to the fasciclin-like AGP family.</text>
</comment>
<evidence type="ECO:0000313" key="9">
    <source>
        <dbReference type="EMBL" id="KAK7352783.1"/>
    </source>
</evidence>
<name>A0AAN9MIQ8_PHACN</name>
<evidence type="ECO:0000313" key="11">
    <source>
        <dbReference type="Proteomes" id="UP001374584"/>
    </source>
</evidence>
<reference evidence="9 11" key="1">
    <citation type="submission" date="2024-01" db="EMBL/GenBank/DDBJ databases">
        <title>The genomes of 5 underutilized Papilionoideae crops provide insights into root nodulation and disease resistanc.</title>
        <authorList>
            <person name="Jiang F."/>
        </authorList>
    </citation>
    <scope>NUCLEOTIDE SEQUENCE [LARGE SCALE GENOMIC DNA]</scope>
    <source>
        <strain evidence="9">JINMINGXINNONG_FW02</strain>
        <tissue evidence="9">Leaves</tissue>
    </source>
</reference>
<evidence type="ECO:0000256" key="7">
    <source>
        <dbReference type="ARBA" id="ARBA00023288"/>
    </source>
</evidence>
<comment type="subcellular location">
    <subcellularLocation>
        <location evidence="1">Cell membrane</location>
        <topology evidence="1">Lipid-anchor</topology>
        <topology evidence="1">GPI-anchor</topology>
    </subcellularLocation>
</comment>
<keyword evidence="6" id="KW-0472">Membrane</keyword>
<evidence type="ECO:0000256" key="1">
    <source>
        <dbReference type="ARBA" id="ARBA00004609"/>
    </source>
</evidence>
<evidence type="ECO:0000256" key="4">
    <source>
        <dbReference type="ARBA" id="ARBA00022622"/>
    </source>
</evidence>
<keyword evidence="4" id="KW-0336">GPI-anchor</keyword>
<dbReference type="InterPro" id="IPR036378">
    <property type="entry name" value="FAS1_dom_sf"/>
</dbReference>
<dbReference type="InterPro" id="IPR000782">
    <property type="entry name" value="FAS1_domain"/>
</dbReference>
<dbReference type="Proteomes" id="UP001374584">
    <property type="component" value="Unassembled WGS sequence"/>
</dbReference>
<dbReference type="PANTHER" id="PTHR32382:SF86">
    <property type="entry name" value="FASCICLIN-LIKE ARABINOGALACTAN PROTEIN-RELATED"/>
    <property type="match status" value="1"/>
</dbReference>
<organism evidence="9 11">
    <name type="scientific">Phaseolus coccineus</name>
    <name type="common">Scarlet runner bean</name>
    <name type="synonym">Phaseolus multiflorus</name>
    <dbReference type="NCBI Taxonomy" id="3886"/>
    <lineage>
        <taxon>Eukaryota</taxon>
        <taxon>Viridiplantae</taxon>
        <taxon>Streptophyta</taxon>
        <taxon>Embryophyta</taxon>
        <taxon>Tracheophyta</taxon>
        <taxon>Spermatophyta</taxon>
        <taxon>Magnoliopsida</taxon>
        <taxon>eudicotyledons</taxon>
        <taxon>Gunneridae</taxon>
        <taxon>Pentapetalae</taxon>
        <taxon>rosids</taxon>
        <taxon>fabids</taxon>
        <taxon>Fabales</taxon>
        <taxon>Fabaceae</taxon>
        <taxon>Papilionoideae</taxon>
        <taxon>50 kb inversion clade</taxon>
        <taxon>NPAAA clade</taxon>
        <taxon>indigoferoid/millettioid clade</taxon>
        <taxon>Phaseoleae</taxon>
        <taxon>Phaseolus</taxon>
    </lineage>
</organism>
<dbReference type="InterPro" id="IPR033254">
    <property type="entry name" value="Plant_FLA"/>
</dbReference>
<comment type="caution">
    <text evidence="9">The sequence shown here is derived from an EMBL/GenBank/DDBJ whole genome shotgun (WGS) entry which is preliminary data.</text>
</comment>
<evidence type="ECO:0000256" key="6">
    <source>
        <dbReference type="ARBA" id="ARBA00023136"/>
    </source>
</evidence>
<evidence type="ECO:0000313" key="10">
    <source>
        <dbReference type="EMBL" id="KAK7352786.1"/>
    </source>
</evidence>
<evidence type="ECO:0000256" key="2">
    <source>
        <dbReference type="ARBA" id="ARBA00007843"/>
    </source>
</evidence>
<keyword evidence="11" id="KW-1185">Reference proteome</keyword>
<dbReference type="Pfam" id="PF02469">
    <property type="entry name" value="Fasciclin"/>
    <property type="match status" value="1"/>
</dbReference>
<accession>A0AAN9MIQ8</accession>
<dbReference type="EMBL" id="JAYMYR010000007">
    <property type="protein sequence ID" value="KAK7352783.1"/>
    <property type="molecule type" value="Genomic_DNA"/>
</dbReference>
<dbReference type="GO" id="GO:0005886">
    <property type="term" value="C:plasma membrane"/>
    <property type="evidence" value="ECO:0007669"/>
    <property type="project" value="UniProtKB-SubCell"/>
</dbReference>
<protein>
    <recommendedName>
        <fullName evidence="8">FAS1 domain-containing protein</fullName>
    </recommendedName>
</protein>
<dbReference type="Gene3D" id="2.30.180.10">
    <property type="entry name" value="FAS1 domain"/>
    <property type="match status" value="1"/>
</dbReference>
<evidence type="ECO:0000256" key="5">
    <source>
        <dbReference type="ARBA" id="ARBA00022729"/>
    </source>
</evidence>
<dbReference type="GO" id="GO:0098552">
    <property type="term" value="C:side of membrane"/>
    <property type="evidence" value="ECO:0007669"/>
    <property type="project" value="UniProtKB-KW"/>
</dbReference>
<dbReference type="AlphaFoldDB" id="A0AAN9MIQ8"/>
<keyword evidence="3" id="KW-1003">Cell membrane</keyword>
<dbReference type="EMBL" id="JAYMYR010000007">
    <property type="protein sequence ID" value="KAK7352786.1"/>
    <property type="molecule type" value="Genomic_DNA"/>
</dbReference>
<keyword evidence="5" id="KW-0732">Signal</keyword>
<dbReference type="PANTHER" id="PTHR32382">
    <property type="entry name" value="FASCICLIN-LIKE ARABINOGALACTAN PROTEIN"/>
    <property type="match status" value="1"/>
</dbReference>
<proteinExistence type="inferred from homology"/>
<dbReference type="SUPFAM" id="SSF82153">
    <property type="entry name" value="FAS1 domain"/>
    <property type="match status" value="1"/>
</dbReference>
<evidence type="ECO:0000256" key="3">
    <source>
        <dbReference type="ARBA" id="ARBA00022475"/>
    </source>
</evidence>
<evidence type="ECO:0000259" key="8">
    <source>
        <dbReference type="PROSITE" id="PS50213"/>
    </source>
</evidence>